<gene>
    <name evidence="6" type="primary">ruvA</name>
    <name evidence="8" type="ORF">A2527_12965</name>
</gene>
<dbReference type="InterPro" id="IPR010994">
    <property type="entry name" value="RuvA_2-like"/>
</dbReference>
<dbReference type="SUPFAM" id="SSF50249">
    <property type="entry name" value="Nucleic acid-binding proteins"/>
    <property type="match status" value="1"/>
</dbReference>
<reference evidence="8 9" key="1">
    <citation type="journal article" date="2016" name="Nat. Commun.">
        <title>Thousands of microbial genomes shed light on interconnected biogeochemical processes in an aquifer system.</title>
        <authorList>
            <person name="Anantharaman K."/>
            <person name="Brown C.T."/>
            <person name="Hug L.A."/>
            <person name="Sharon I."/>
            <person name="Castelle C.J."/>
            <person name="Probst A.J."/>
            <person name="Thomas B.C."/>
            <person name="Singh A."/>
            <person name="Wilkins M.J."/>
            <person name="Karaoz U."/>
            <person name="Brodie E.L."/>
            <person name="Williams K.H."/>
            <person name="Hubbard S.S."/>
            <person name="Banfield J.F."/>
        </authorList>
    </citation>
    <scope>NUCLEOTIDE SEQUENCE [LARGE SCALE GENOMIC DNA]</scope>
</reference>
<evidence type="ECO:0000256" key="2">
    <source>
        <dbReference type="ARBA" id="ARBA00022763"/>
    </source>
</evidence>
<dbReference type="STRING" id="1817772.A2527_12965"/>
<dbReference type="Proteomes" id="UP000178449">
    <property type="component" value="Unassembled WGS sequence"/>
</dbReference>
<dbReference type="NCBIfam" id="TIGR00084">
    <property type="entry name" value="ruvA"/>
    <property type="match status" value="1"/>
</dbReference>
<dbReference type="GO" id="GO:0009379">
    <property type="term" value="C:Holliday junction helicase complex"/>
    <property type="evidence" value="ECO:0007669"/>
    <property type="project" value="InterPro"/>
</dbReference>
<comment type="subunit">
    <text evidence="6">Homotetramer. Forms an RuvA(8)-RuvB(12)-Holliday junction (HJ) complex. HJ DNA is sandwiched between 2 RuvA tetramers; dsDNA enters through RuvA and exits via RuvB. An RuvB hexamer assembles on each DNA strand where it exits the tetramer. Each RuvB hexamer is contacted by two RuvA subunits (via domain III) on 2 adjacent RuvB subunits; this complex drives branch migration. In the full resolvosome a probable DNA-RuvA(4)-RuvB(12)-RuvC(2) complex forms which resolves the HJ.</text>
</comment>
<keyword evidence="5 6" id="KW-0234">DNA repair</keyword>
<keyword evidence="4 6" id="KW-0233">DNA recombination</keyword>
<dbReference type="InterPro" id="IPR011114">
    <property type="entry name" value="RuvA_C"/>
</dbReference>
<dbReference type="SUPFAM" id="SSF46929">
    <property type="entry name" value="DNA helicase RuvA subunit, C-terminal domain"/>
    <property type="match status" value="1"/>
</dbReference>
<keyword evidence="8" id="KW-0378">Hydrolase</keyword>
<keyword evidence="1 6" id="KW-0963">Cytoplasm</keyword>
<dbReference type="GO" id="GO:0006310">
    <property type="term" value="P:DNA recombination"/>
    <property type="evidence" value="ECO:0007669"/>
    <property type="project" value="UniProtKB-UniRule"/>
</dbReference>
<dbReference type="AlphaFoldDB" id="A0A1F6G9R4"/>
<comment type="similarity">
    <text evidence="6">Belongs to the RuvA family.</text>
</comment>
<comment type="function">
    <text evidence="6">The RuvA-RuvB-RuvC complex processes Holliday junction (HJ) DNA during genetic recombination and DNA repair, while the RuvA-RuvB complex plays an important role in the rescue of blocked DNA replication forks via replication fork reversal (RFR). RuvA specifically binds to HJ cruciform DNA, conferring on it an open structure. The RuvB hexamer acts as an ATP-dependent pump, pulling dsDNA into and through the RuvAB complex. HJ branch migration allows RuvC to scan DNA until it finds its consensus sequence, where it cleaves and resolves the cruciform DNA.</text>
</comment>
<comment type="subcellular location">
    <subcellularLocation>
        <location evidence="6">Cytoplasm</location>
    </subcellularLocation>
</comment>
<dbReference type="Gene3D" id="1.10.150.20">
    <property type="entry name" value="5' to 3' exonuclease, C-terminal subdomain"/>
    <property type="match status" value="1"/>
</dbReference>
<evidence type="ECO:0000256" key="1">
    <source>
        <dbReference type="ARBA" id="ARBA00022490"/>
    </source>
</evidence>
<dbReference type="GO" id="GO:0006281">
    <property type="term" value="P:DNA repair"/>
    <property type="evidence" value="ECO:0007669"/>
    <property type="project" value="UniProtKB-UniRule"/>
</dbReference>
<feature type="domain" description="Helix-hairpin-helix DNA-binding motif class 1" evidence="7">
    <location>
        <begin position="110"/>
        <end position="129"/>
    </location>
</feature>
<comment type="caution">
    <text evidence="8">The sequence shown here is derived from an EMBL/GenBank/DDBJ whole genome shotgun (WGS) entry which is preliminary data.</text>
</comment>
<dbReference type="Pfam" id="PF07499">
    <property type="entry name" value="RuvA_C"/>
    <property type="match status" value="1"/>
</dbReference>
<dbReference type="GO" id="GO:0005737">
    <property type="term" value="C:cytoplasm"/>
    <property type="evidence" value="ECO:0007669"/>
    <property type="project" value="UniProtKB-SubCell"/>
</dbReference>
<keyword evidence="3 6" id="KW-0238">DNA-binding</keyword>
<keyword evidence="2 6" id="KW-0227">DNA damage</keyword>
<dbReference type="GO" id="GO:0000400">
    <property type="term" value="F:four-way junction DNA binding"/>
    <property type="evidence" value="ECO:0007669"/>
    <property type="project" value="UniProtKB-UniRule"/>
</dbReference>
<keyword evidence="8" id="KW-0067">ATP-binding</keyword>
<comment type="caution">
    <text evidence="6">Lacks conserved residue(s) required for the propagation of feature annotation.</text>
</comment>
<dbReference type="SMART" id="SM00278">
    <property type="entry name" value="HhH1"/>
    <property type="match status" value="2"/>
</dbReference>
<dbReference type="InterPro" id="IPR003583">
    <property type="entry name" value="Hlx-hairpin-Hlx_DNA-bd_motif"/>
</dbReference>
<evidence type="ECO:0000256" key="3">
    <source>
        <dbReference type="ARBA" id="ARBA00023125"/>
    </source>
</evidence>
<evidence type="ECO:0000256" key="5">
    <source>
        <dbReference type="ARBA" id="ARBA00023204"/>
    </source>
</evidence>
<dbReference type="EMBL" id="MFNE01000033">
    <property type="protein sequence ID" value="OGG94851.1"/>
    <property type="molecule type" value="Genomic_DNA"/>
</dbReference>
<evidence type="ECO:0000313" key="9">
    <source>
        <dbReference type="Proteomes" id="UP000178449"/>
    </source>
</evidence>
<comment type="domain">
    <text evidence="6">Has three domains with a flexible linker between the domains II and III and assumes an 'L' shape. Domain III is highly mobile and contacts RuvB.</text>
</comment>
<sequence>MIAWLKGHLVSIEGGEAILEVGGSVGYSVLIGPNQTRELQSQVGKEVEFFIYHLVREDANKLYGFRHAVSRRLFDKLLGISGVGPKAAEMILDLFEPAQLVFAVQSEDPSAFTKVPGVGKKTAQKIIIDLKGKLDDLASLPKPAPGTFRASPRPSGILDDARSALVNLGFGEKEADKVLAKQIGSEVGLDELIRRCLIELKQN</sequence>
<dbReference type="Gene3D" id="1.10.8.10">
    <property type="entry name" value="DNA helicase RuvA subunit, C-terminal domain"/>
    <property type="match status" value="1"/>
</dbReference>
<dbReference type="InterPro" id="IPR013849">
    <property type="entry name" value="DNA_helicase_Holl-junc_RuvA_I"/>
</dbReference>
<proteinExistence type="inferred from homology"/>
<dbReference type="InterPro" id="IPR000085">
    <property type="entry name" value="RuvA"/>
</dbReference>
<dbReference type="Pfam" id="PF14520">
    <property type="entry name" value="HHH_5"/>
    <property type="match status" value="1"/>
</dbReference>
<dbReference type="GO" id="GO:0048476">
    <property type="term" value="C:Holliday junction resolvase complex"/>
    <property type="evidence" value="ECO:0007669"/>
    <property type="project" value="UniProtKB-UniRule"/>
</dbReference>
<feature type="domain" description="Helix-hairpin-helix DNA-binding motif class 1" evidence="7">
    <location>
        <begin position="75"/>
        <end position="94"/>
    </location>
</feature>
<dbReference type="Pfam" id="PF01330">
    <property type="entry name" value="RuvA_N"/>
    <property type="match status" value="1"/>
</dbReference>
<protein>
    <recommendedName>
        <fullName evidence="6">Holliday junction branch migration complex subunit RuvA</fullName>
    </recommendedName>
</protein>
<dbReference type="Gene3D" id="2.40.50.140">
    <property type="entry name" value="Nucleic acid-binding proteins"/>
    <property type="match status" value="1"/>
</dbReference>
<dbReference type="CDD" id="cd14332">
    <property type="entry name" value="UBA_RuvA_C"/>
    <property type="match status" value="1"/>
</dbReference>
<name>A0A1F6G9R4_9PROT</name>
<dbReference type="InterPro" id="IPR036267">
    <property type="entry name" value="RuvA_C_sf"/>
</dbReference>
<evidence type="ECO:0000256" key="6">
    <source>
        <dbReference type="HAMAP-Rule" id="MF_00031"/>
    </source>
</evidence>
<feature type="region of interest" description="Domain III" evidence="6">
    <location>
        <begin position="152"/>
        <end position="203"/>
    </location>
</feature>
<evidence type="ECO:0000259" key="7">
    <source>
        <dbReference type="SMART" id="SM00278"/>
    </source>
</evidence>
<organism evidence="8 9">
    <name type="scientific">Candidatus Lambdaproteobacteria bacterium RIFOXYD2_FULL_50_16</name>
    <dbReference type="NCBI Taxonomy" id="1817772"/>
    <lineage>
        <taxon>Bacteria</taxon>
        <taxon>Pseudomonadati</taxon>
        <taxon>Pseudomonadota</taxon>
        <taxon>Candidatus Lambdaproteobacteria</taxon>
    </lineage>
</organism>
<evidence type="ECO:0000256" key="4">
    <source>
        <dbReference type="ARBA" id="ARBA00023172"/>
    </source>
</evidence>
<evidence type="ECO:0000313" key="8">
    <source>
        <dbReference type="EMBL" id="OGG94851.1"/>
    </source>
</evidence>
<accession>A0A1F6G9R4</accession>
<keyword evidence="8" id="KW-0547">Nucleotide-binding</keyword>
<dbReference type="HAMAP" id="MF_00031">
    <property type="entry name" value="DNA_HJ_migration_RuvA"/>
    <property type="match status" value="1"/>
</dbReference>
<keyword evidence="8" id="KW-0347">Helicase</keyword>
<dbReference type="SUPFAM" id="SSF47781">
    <property type="entry name" value="RuvA domain 2-like"/>
    <property type="match status" value="1"/>
</dbReference>
<dbReference type="InterPro" id="IPR012340">
    <property type="entry name" value="NA-bd_OB-fold"/>
</dbReference>
<dbReference type="GO" id="GO:0005524">
    <property type="term" value="F:ATP binding"/>
    <property type="evidence" value="ECO:0007669"/>
    <property type="project" value="InterPro"/>
</dbReference>
<dbReference type="GO" id="GO:0009378">
    <property type="term" value="F:four-way junction helicase activity"/>
    <property type="evidence" value="ECO:0007669"/>
    <property type="project" value="InterPro"/>
</dbReference>